<evidence type="ECO:0000313" key="4">
    <source>
        <dbReference type="Proteomes" id="UP000003656"/>
    </source>
</evidence>
<feature type="compositionally biased region" description="Acidic residues" evidence="1">
    <location>
        <begin position="266"/>
        <end position="282"/>
    </location>
</feature>
<protein>
    <submittedName>
        <fullName evidence="2">Uncharacterized protein</fullName>
    </submittedName>
</protein>
<dbReference type="EMBL" id="ABXB03000001">
    <property type="protein sequence ID" value="EFA23402.1"/>
    <property type="molecule type" value="Genomic_DNA"/>
</dbReference>
<dbReference type="OrthoDB" id="3243184at2"/>
<dbReference type="Proteomes" id="UP000003656">
    <property type="component" value="Unassembled WGS sequence"/>
</dbReference>
<feature type="region of interest" description="Disordered" evidence="1">
    <location>
        <begin position="235"/>
        <end position="282"/>
    </location>
</feature>
<proteinExistence type="predicted"/>
<gene>
    <name evidence="3" type="ORF">BGLCM_1544</name>
    <name evidence="2" type="ORF">BIFGAL_02501</name>
</gene>
<feature type="compositionally biased region" description="Basic and acidic residues" evidence="1">
    <location>
        <begin position="242"/>
        <end position="256"/>
    </location>
</feature>
<dbReference type="STRING" id="561180.BIFGAL_02501"/>
<evidence type="ECO:0000313" key="5">
    <source>
        <dbReference type="Proteomes" id="UP000029074"/>
    </source>
</evidence>
<dbReference type="RefSeq" id="WP_006293878.1">
    <property type="nucleotide sequence ID" value="NZ_ABXB03000001.1"/>
</dbReference>
<accession>D1NRV0</accession>
<evidence type="ECO:0000256" key="1">
    <source>
        <dbReference type="SAM" id="MobiDB-lite"/>
    </source>
</evidence>
<dbReference type="AlphaFoldDB" id="D1NRV0"/>
<comment type="caution">
    <text evidence="2">The sequence shown here is derived from an EMBL/GenBank/DDBJ whole genome shotgun (WGS) entry which is preliminary data.</text>
</comment>
<keyword evidence="5" id="KW-1185">Reference proteome</keyword>
<reference evidence="2 4" key="1">
    <citation type="submission" date="2009-11" db="EMBL/GenBank/DDBJ databases">
        <authorList>
            <person name="Weinstock G."/>
            <person name="Sodergren E."/>
            <person name="Clifton S."/>
            <person name="Fulton L."/>
            <person name="Fulton B."/>
            <person name="Courtney L."/>
            <person name="Fronick C."/>
            <person name="Harrison M."/>
            <person name="Strong C."/>
            <person name="Farmer C."/>
            <person name="Delahaunty K."/>
            <person name="Markovic C."/>
            <person name="Hall O."/>
            <person name="Minx P."/>
            <person name="Tomlinson C."/>
            <person name="Mitreva M."/>
            <person name="Nelson J."/>
            <person name="Hou S."/>
            <person name="Wollam A."/>
            <person name="Pepin K.H."/>
            <person name="Johnson M."/>
            <person name="Bhonagiri V."/>
            <person name="Nash W.E."/>
            <person name="Warren W."/>
            <person name="Chinwalla A."/>
            <person name="Mardis E.R."/>
            <person name="Wilson R.K."/>
        </authorList>
    </citation>
    <scope>NUCLEOTIDE SEQUENCE [LARGE SCALE GENOMIC DNA]</scope>
    <source>
        <strain evidence="2 4">DSM 20093</strain>
    </source>
</reference>
<reference evidence="3 5" key="2">
    <citation type="submission" date="2014-03" db="EMBL/GenBank/DDBJ databases">
        <title>Genomics of Bifidobacteria.</title>
        <authorList>
            <person name="Ventura M."/>
            <person name="Milani C."/>
            <person name="Lugli G.A."/>
        </authorList>
    </citation>
    <scope>NUCLEOTIDE SEQUENCE [LARGE SCALE GENOMIC DNA]</scope>
    <source>
        <strain evidence="3 5">LMG 11596</strain>
    </source>
</reference>
<dbReference type="EMBL" id="JGYW01000011">
    <property type="protein sequence ID" value="KFI57298.1"/>
    <property type="molecule type" value="Genomic_DNA"/>
</dbReference>
<evidence type="ECO:0000313" key="3">
    <source>
        <dbReference type="EMBL" id="KFI57298.1"/>
    </source>
</evidence>
<evidence type="ECO:0000313" key="2">
    <source>
        <dbReference type="EMBL" id="EFA23402.1"/>
    </source>
</evidence>
<sequence>MGSMEDLRAMVEVHMQEGYEPDTAHLETLADDLHACVNAHGYVEGIREWCQPAMRAWMSLIDHTTNNVDMEAMTRLIVAMNEAMSVRDALITTVLTVNMTQSRREALVWEVMCKPFKSSTSDAMGKLIMSSFEGRKTAADICSVLSAAAVLQIVLEVMADIGRFLVQPSAVIAFLLWWLHMSDQSEDAAHMALDIDEDCGLATIVLEAIDHGVYPKHGVSVAALFEEGIFQSGPWVANDGDQGDRHDMTYCEKAGDGDCEAGNGDGDGDDDDGDDGDGADTP</sequence>
<organism evidence="2 4">
    <name type="scientific">Bifidobacterium gallicum DSM 20093 = LMG 11596</name>
    <dbReference type="NCBI Taxonomy" id="561180"/>
    <lineage>
        <taxon>Bacteria</taxon>
        <taxon>Bacillati</taxon>
        <taxon>Actinomycetota</taxon>
        <taxon>Actinomycetes</taxon>
        <taxon>Bifidobacteriales</taxon>
        <taxon>Bifidobacteriaceae</taxon>
        <taxon>Bifidobacterium</taxon>
    </lineage>
</organism>
<name>D1NRV0_9BIFI</name>
<dbReference type="Proteomes" id="UP000029074">
    <property type="component" value="Unassembled WGS sequence"/>
</dbReference>